<evidence type="ECO:0000313" key="2">
    <source>
        <dbReference type="Proteomes" id="UP000001070"/>
    </source>
</evidence>
<gene>
    <name evidence="1" type="primary">Dgri\GH13915</name>
    <name evidence="1" type="ORF">Dgri_GH13915</name>
</gene>
<dbReference type="HOGENOM" id="CLU_2308889_0_0_1"/>
<keyword evidence="2" id="KW-1185">Reference proteome</keyword>
<sequence length="100" mass="10684">MLNGFVQIPGLLLPLIIMDRIGRRYSLCASMLICAICMGASAAIKSDDYAGSLTLFLIGKLAITETGNKVLPTTLEEARALDKSLPVKQSKLSVETKTAV</sequence>
<organism evidence="2">
    <name type="scientific">Drosophila grimshawi</name>
    <name type="common">Hawaiian fruit fly</name>
    <name type="synonym">Idiomyia grimshawi</name>
    <dbReference type="NCBI Taxonomy" id="7222"/>
    <lineage>
        <taxon>Eukaryota</taxon>
        <taxon>Metazoa</taxon>
        <taxon>Ecdysozoa</taxon>
        <taxon>Arthropoda</taxon>
        <taxon>Hexapoda</taxon>
        <taxon>Insecta</taxon>
        <taxon>Pterygota</taxon>
        <taxon>Neoptera</taxon>
        <taxon>Endopterygota</taxon>
        <taxon>Diptera</taxon>
        <taxon>Brachycera</taxon>
        <taxon>Muscomorpha</taxon>
        <taxon>Ephydroidea</taxon>
        <taxon>Drosophilidae</taxon>
        <taxon>Drosophila</taxon>
        <taxon>Hawaiian Drosophila</taxon>
    </lineage>
</organism>
<dbReference type="SUPFAM" id="SSF103473">
    <property type="entry name" value="MFS general substrate transporter"/>
    <property type="match status" value="1"/>
</dbReference>
<dbReference type="Gene3D" id="1.20.1250.20">
    <property type="entry name" value="MFS general substrate transporter like domains"/>
    <property type="match status" value="1"/>
</dbReference>
<dbReference type="eggNOG" id="KOG0255">
    <property type="taxonomic scope" value="Eukaryota"/>
</dbReference>
<dbReference type="Proteomes" id="UP000001070">
    <property type="component" value="Unassembled WGS sequence"/>
</dbReference>
<dbReference type="InterPro" id="IPR036259">
    <property type="entry name" value="MFS_trans_sf"/>
</dbReference>
<dbReference type="AlphaFoldDB" id="B4K3I3"/>
<evidence type="ECO:0000313" key="1">
    <source>
        <dbReference type="EMBL" id="EDV90316.1"/>
    </source>
</evidence>
<reference evidence="1 2" key="1">
    <citation type="journal article" date="2007" name="Nature">
        <title>Evolution of genes and genomes on the Drosophila phylogeny.</title>
        <authorList>
            <consortium name="Drosophila 12 Genomes Consortium"/>
            <person name="Clark A.G."/>
            <person name="Eisen M.B."/>
            <person name="Smith D.R."/>
            <person name="Bergman C.M."/>
            <person name="Oliver B."/>
            <person name="Markow T.A."/>
            <person name="Kaufman T.C."/>
            <person name="Kellis M."/>
            <person name="Gelbart W."/>
            <person name="Iyer V.N."/>
            <person name="Pollard D.A."/>
            <person name="Sackton T.B."/>
            <person name="Larracuente A.M."/>
            <person name="Singh N.D."/>
            <person name="Abad J.P."/>
            <person name="Abt D.N."/>
            <person name="Adryan B."/>
            <person name="Aguade M."/>
            <person name="Akashi H."/>
            <person name="Anderson W.W."/>
            <person name="Aquadro C.F."/>
            <person name="Ardell D.H."/>
            <person name="Arguello R."/>
            <person name="Artieri C.G."/>
            <person name="Barbash D.A."/>
            <person name="Barker D."/>
            <person name="Barsanti P."/>
            <person name="Batterham P."/>
            <person name="Batzoglou S."/>
            <person name="Begun D."/>
            <person name="Bhutkar A."/>
            <person name="Blanco E."/>
            <person name="Bosak S.A."/>
            <person name="Bradley R.K."/>
            <person name="Brand A.D."/>
            <person name="Brent M.R."/>
            <person name="Brooks A.N."/>
            <person name="Brown R.H."/>
            <person name="Butlin R.K."/>
            <person name="Caggese C."/>
            <person name="Calvi B.R."/>
            <person name="Bernardo de Carvalho A."/>
            <person name="Caspi A."/>
            <person name="Castrezana S."/>
            <person name="Celniker S.E."/>
            <person name="Chang J.L."/>
            <person name="Chapple C."/>
            <person name="Chatterji S."/>
            <person name="Chinwalla A."/>
            <person name="Civetta A."/>
            <person name="Clifton S.W."/>
            <person name="Comeron J.M."/>
            <person name="Costello J.C."/>
            <person name="Coyne J.A."/>
            <person name="Daub J."/>
            <person name="David R.G."/>
            <person name="Delcher A.L."/>
            <person name="Delehaunty K."/>
            <person name="Do C.B."/>
            <person name="Ebling H."/>
            <person name="Edwards K."/>
            <person name="Eickbush T."/>
            <person name="Evans J.D."/>
            <person name="Filipski A."/>
            <person name="Findeiss S."/>
            <person name="Freyhult E."/>
            <person name="Fulton L."/>
            <person name="Fulton R."/>
            <person name="Garcia A.C."/>
            <person name="Gardiner A."/>
            <person name="Garfield D.A."/>
            <person name="Garvin B.E."/>
            <person name="Gibson G."/>
            <person name="Gilbert D."/>
            <person name="Gnerre S."/>
            <person name="Godfrey J."/>
            <person name="Good R."/>
            <person name="Gotea V."/>
            <person name="Gravely B."/>
            <person name="Greenberg A.J."/>
            <person name="Griffiths-Jones S."/>
            <person name="Gross S."/>
            <person name="Guigo R."/>
            <person name="Gustafson E.A."/>
            <person name="Haerty W."/>
            <person name="Hahn M.W."/>
            <person name="Halligan D.L."/>
            <person name="Halpern A.L."/>
            <person name="Halter G.M."/>
            <person name="Han M.V."/>
            <person name="Heger A."/>
            <person name="Hillier L."/>
            <person name="Hinrichs A.S."/>
            <person name="Holmes I."/>
            <person name="Hoskins R.A."/>
            <person name="Hubisz M.J."/>
            <person name="Hultmark D."/>
            <person name="Huntley M.A."/>
            <person name="Jaffe D.B."/>
            <person name="Jagadeeshan S."/>
            <person name="Jeck W.R."/>
            <person name="Johnson J."/>
            <person name="Jones C.D."/>
            <person name="Jordan W.C."/>
            <person name="Karpen G.H."/>
            <person name="Kataoka E."/>
            <person name="Keightley P.D."/>
            <person name="Kheradpour P."/>
            <person name="Kirkness E.F."/>
            <person name="Koerich L.B."/>
            <person name="Kristiansen K."/>
            <person name="Kudrna D."/>
            <person name="Kulathinal R.J."/>
            <person name="Kumar S."/>
            <person name="Kwok R."/>
            <person name="Lander E."/>
            <person name="Langley C.H."/>
            <person name="Lapoint R."/>
            <person name="Lazzaro B.P."/>
            <person name="Lee S.J."/>
            <person name="Levesque L."/>
            <person name="Li R."/>
            <person name="Lin C.F."/>
            <person name="Lin M.F."/>
            <person name="Lindblad-Toh K."/>
            <person name="Llopart A."/>
            <person name="Long M."/>
            <person name="Low L."/>
            <person name="Lozovsky E."/>
            <person name="Lu J."/>
            <person name="Luo M."/>
            <person name="Machado C.A."/>
            <person name="Makalowski W."/>
            <person name="Marzo M."/>
            <person name="Matsuda M."/>
            <person name="Matzkin L."/>
            <person name="McAllister B."/>
            <person name="McBride C.S."/>
            <person name="McKernan B."/>
            <person name="McKernan K."/>
            <person name="Mendez-Lago M."/>
            <person name="Minx P."/>
            <person name="Mollenhauer M.U."/>
            <person name="Montooth K."/>
            <person name="Mount S.M."/>
            <person name="Mu X."/>
            <person name="Myers E."/>
            <person name="Negre B."/>
            <person name="Newfeld S."/>
            <person name="Nielsen R."/>
            <person name="Noor M.A."/>
            <person name="O'Grady P."/>
            <person name="Pachter L."/>
            <person name="Papaceit M."/>
            <person name="Parisi M.J."/>
            <person name="Parisi M."/>
            <person name="Parts L."/>
            <person name="Pedersen J.S."/>
            <person name="Pesole G."/>
            <person name="Phillippy A.M."/>
            <person name="Ponting C.P."/>
            <person name="Pop M."/>
            <person name="Porcelli D."/>
            <person name="Powell J.R."/>
            <person name="Prohaska S."/>
            <person name="Pruitt K."/>
            <person name="Puig M."/>
            <person name="Quesneville H."/>
            <person name="Ram K.R."/>
            <person name="Rand D."/>
            <person name="Rasmussen M.D."/>
            <person name="Reed L.K."/>
            <person name="Reenan R."/>
            <person name="Reily A."/>
            <person name="Remington K.A."/>
            <person name="Rieger T.T."/>
            <person name="Ritchie M.G."/>
            <person name="Robin C."/>
            <person name="Rogers Y.H."/>
            <person name="Rohde C."/>
            <person name="Rozas J."/>
            <person name="Rubenfield M.J."/>
            <person name="Ruiz A."/>
            <person name="Russo S."/>
            <person name="Salzberg S.L."/>
            <person name="Sanchez-Gracia A."/>
            <person name="Saranga D.J."/>
            <person name="Sato H."/>
            <person name="Schaeffer S.W."/>
            <person name="Schatz M.C."/>
            <person name="Schlenke T."/>
            <person name="Schwartz R."/>
            <person name="Segarra C."/>
            <person name="Singh R.S."/>
            <person name="Sirot L."/>
            <person name="Sirota M."/>
            <person name="Sisneros N.B."/>
            <person name="Smith C.D."/>
            <person name="Smith T.F."/>
            <person name="Spieth J."/>
            <person name="Stage D.E."/>
            <person name="Stark A."/>
            <person name="Stephan W."/>
            <person name="Strausberg R.L."/>
            <person name="Strempel S."/>
            <person name="Sturgill D."/>
            <person name="Sutton G."/>
            <person name="Sutton G.G."/>
            <person name="Tao W."/>
            <person name="Teichmann S."/>
            <person name="Tobari Y.N."/>
            <person name="Tomimura Y."/>
            <person name="Tsolas J.M."/>
            <person name="Valente V.L."/>
            <person name="Venter E."/>
            <person name="Venter J.C."/>
            <person name="Vicario S."/>
            <person name="Vieira F.G."/>
            <person name="Vilella A.J."/>
            <person name="Villasante A."/>
            <person name="Walenz B."/>
            <person name="Wang J."/>
            <person name="Wasserman M."/>
            <person name="Watts T."/>
            <person name="Wilson D."/>
            <person name="Wilson R.K."/>
            <person name="Wing R.A."/>
            <person name="Wolfner M.F."/>
            <person name="Wong A."/>
            <person name="Wong G.K."/>
            <person name="Wu C.I."/>
            <person name="Wu G."/>
            <person name="Yamamoto D."/>
            <person name="Yang H.P."/>
            <person name="Yang S.P."/>
            <person name="Yorke J.A."/>
            <person name="Yoshida K."/>
            <person name="Zdobnov E."/>
            <person name="Zhang P."/>
            <person name="Zhang Y."/>
            <person name="Zimin A.V."/>
            <person name="Baldwin J."/>
            <person name="Abdouelleil A."/>
            <person name="Abdulkadir J."/>
            <person name="Abebe A."/>
            <person name="Abera B."/>
            <person name="Abreu J."/>
            <person name="Acer S.C."/>
            <person name="Aftuck L."/>
            <person name="Alexander A."/>
            <person name="An P."/>
            <person name="Anderson E."/>
            <person name="Anderson S."/>
            <person name="Arachi H."/>
            <person name="Azer M."/>
            <person name="Bachantsang P."/>
            <person name="Barry A."/>
            <person name="Bayul T."/>
            <person name="Berlin A."/>
            <person name="Bessette D."/>
            <person name="Bloom T."/>
            <person name="Blye J."/>
            <person name="Boguslavskiy L."/>
            <person name="Bonnet C."/>
            <person name="Boukhgalter B."/>
            <person name="Bourzgui I."/>
            <person name="Brown A."/>
            <person name="Cahill P."/>
            <person name="Channer S."/>
            <person name="Cheshatsang Y."/>
            <person name="Chuda L."/>
            <person name="Citroen M."/>
            <person name="Collymore A."/>
            <person name="Cooke P."/>
            <person name="Costello M."/>
            <person name="D'Aco K."/>
            <person name="Daza R."/>
            <person name="De Haan G."/>
            <person name="DeGray S."/>
            <person name="DeMaso C."/>
            <person name="Dhargay N."/>
            <person name="Dooley K."/>
            <person name="Dooley E."/>
            <person name="Doricent M."/>
            <person name="Dorje P."/>
            <person name="Dorjee K."/>
            <person name="Dupes A."/>
            <person name="Elong R."/>
            <person name="Falk J."/>
            <person name="Farina A."/>
            <person name="Faro S."/>
            <person name="Ferguson D."/>
            <person name="Fisher S."/>
            <person name="Foley C.D."/>
            <person name="Franke A."/>
            <person name="Friedrich D."/>
            <person name="Gadbois L."/>
            <person name="Gearin G."/>
            <person name="Gearin C.R."/>
            <person name="Giannoukos G."/>
            <person name="Goode T."/>
            <person name="Graham J."/>
            <person name="Grandbois E."/>
            <person name="Grewal S."/>
            <person name="Gyaltsen K."/>
            <person name="Hafez N."/>
            <person name="Hagos B."/>
            <person name="Hall J."/>
            <person name="Henson C."/>
            <person name="Hollinger A."/>
            <person name="Honan T."/>
            <person name="Huard M.D."/>
            <person name="Hughes L."/>
            <person name="Hurhula B."/>
            <person name="Husby M.E."/>
            <person name="Kamat A."/>
            <person name="Kanga B."/>
            <person name="Kashin S."/>
            <person name="Khazanovich D."/>
            <person name="Kisner P."/>
            <person name="Lance K."/>
            <person name="Lara M."/>
            <person name="Lee W."/>
            <person name="Lennon N."/>
            <person name="Letendre F."/>
            <person name="LeVine R."/>
            <person name="Lipovsky A."/>
            <person name="Liu X."/>
            <person name="Liu J."/>
            <person name="Liu S."/>
            <person name="Lokyitsang T."/>
            <person name="Lokyitsang Y."/>
            <person name="Lubonja R."/>
            <person name="Lui A."/>
            <person name="MacDonald P."/>
            <person name="Magnisalis V."/>
            <person name="Maru K."/>
            <person name="Matthews C."/>
            <person name="McCusker W."/>
            <person name="McDonough S."/>
            <person name="Mehta T."/>
            <person name="Meldrim J."/>
            <person name="Meneus L."/>
            <person name="Mihai O."/>
            <person name="Mihalev A."/>
            <person name="Mihova T."/>
            <person name="Mittelman R."/>
            <person name="Mlenga V."/>
            <person name="Montmayeur A."/>
            <person name="Mulrain L."/>
            <person name="Navidi A."/>
            <person name="Naylor J."/>
            <person name="Negash T."/>
            <person name="Nguyen T."/>
            <person name="Nguyen N."/>
            <person name="Nicol R."/>
            <person name="Norbu C."/>
            <person name="Norbu N."/>
            <person name="Novod N."/>
            <person name="O'Neill B."/>
            <person name="Osman S."/>
            <person name="Markiewicz E."/>
            <person name="Oyono O.L."/>
            <person name="Patti C."/>
            <person name="Phunkhang P."/>
            <person name="Pierre F."/>
            <person name="Priest M."/>
            <person name="Raghuraman S."/>
            <person name="Rege F."/>
            <person name="Reyes R."/>
            <person name="Rise C."/>
            <person name="Rogov P."/>
            <person name="Ross K."/>
            <person name="Ryan E."/>
            <person name="Settipalli S."/>
            <person name="Shea T."/>
            <person name="Sherpa N."/>
            <person name="Shi L."/>
            <person name="Shih D."/>
            <person name="Sparrow T."/>
            <person name="Spaulding J."/>
            <person name="Stalker J."/>
            <person name="Stange-Thomann N."/>
            <person name="Stavropoulos S."/>
            <person name="Stone C."/>
            <person name="Strader C."/>
            <person name="Tesfaye S."/>
            <person name="Thomson T."/>
            <person name="Thoulutsang Y."/>
            <person name="Thoulutsang D."/>
            <person name="Topham K."/>
            <person name="Topping I."/>
            <person name="Tsamla T."/>
            <person name="Vassiliev H."/>
            <person name="Vo A."/>
            <person name="Wangchuk T."/>
            <person name="Wangdi T."/>
            <person name="Weiand M."/>
            <person name="Wilkinson J."/>
            <person name="Wilson A."/>
            <person name="Yadav S."/>
            <person name="Young G."/>
            <person name="Yu Q."/>
            <person name="Zembek L."/>
            <person name="Zhong D."/>
            <person name="Zimmer A."/>
            <person name="Zwirko Z."/>
            <person name="Jaffe D.B."/>
            <person name="Alvarez P."/>
            <person name="Brockman W."/>
            <person name="Butler J."/>
            <person name="Chin C."/>
            <person name="Gnerre S."/>
            <person name="Grabherr M."/>
            <person name="Kleber M."/>
            <person name="Mauceli E."/>
            <person name="MacCallum I."/>
        </authorList>
    </citation>
    <scope>NUCLEOTIDE SEQUENCE [LARGE SCALE GENOMIC DNA]</scope>
    <source>
        <strain evidence="2">Tucson 15287-2541.00</strain>
    </source>
</reference>
<protein>
    <submittedName>
        <fullName evidence="1">GH13915</fullName>
    </submittedName>
</protein>
<dbReference type="InParanoid" id="B4K3I3"/>
<proteinExistence type="predicted"/>
<dbReference type="EMBL" id="CH922702">
    <property type="protein sequence ID" value="EDV90316.1"/>
    <property type="molecule type" value="Genomic_DNA"/>
</dbReference>
<name>B4K3I3_DROGR</name>
<accession>B4K3I3</accession>